<sequence length="669" mass="73157">MVTARGRAAAPRPLRAAPSGPTGGISLGRILVIEDEPGTQLLLQSRLHDLGHEVVTSPTGANGLMEARSEQFDLFIVDINLGSGIDGYEVCRRLKAMPHTNAVPVVLVSANVKGREELHRGYEAGCESFLIKGDMTLLEDVVRAMLRIKSLQDDLTMQNRLLDEHNRRLQVERRRGADLESALRDQPAGVGALKDLALGRAEAMLLVDADGVVTLVDRGAREMFGRDVEGKNLGKLAVGTGLEAFVRDARTEPREGFRLDLQLPTSQERRKLTANVIPLVPRPGHADRGFKIVLLSDASSRRVAAEMLRLQDQGTPRRELGPLVEAARHAFHPSTMLGASQQMAELRSELVRLAPLDTAVTLIGEPGTGRQRAARALHFGANRSGPFVPVECGALDADSLRTELIGYVKGAFPDALADSPGLIEQAHRGTLFLDDVTAVPLEVQALLVDFLERGQVTRLGGKRAEKPKVRLVAAAGYELERALEDGSLNREFHRLLSTHSLHIPALRERLIDVRPLASHFLARFGASLGNPELSDEALWVLENFNWPGNVRELKGAIERACAKATDPMIGLEDLPQALRDLQSKLMESAKLPVHRRRTTTVPGQRGPVGWPGNSSMPGGEEEEISLEFYEKLALLRALEETHGDKLKAAGLLKIGKSTLYRKLKRYGIK</sequence>
<evidence type="ECO:0000256" key="3">
    <source>
        <dbReference type="ARBA" id="ARBA00023015"/>
    </source>
</evidence>
<dbReference type="PRINTS" id="PR01590">
    <property type="entry name" value="HTHFIS"/>
</dbReference>
<keyword evidence="2" id="KW-0067">ATP-binding</keyword>
<dbReference type="EMBL" id="CP036290">
    <property type="protein sequence ID" value="QDU86284.1"/>
    <property type="molecule type" value="Genomic_DNA"/>
</dbReference>
<evidence type="ECO:0000256" key="6">
    <source>
        <dbReference type="SAM" id="Coils"/>
    </source>
</evidence>
<dbReference type="InterPro" id="IPR002197">
    <property type="entry name" value="HTH_Fis"/>
</dbReference>
<dbReference type="PANTHER" id="PTHR32071:SF57">
    <property type="entry name" value="C4-DICARBOXYLATE TRANSPORT TRANSCRIPTIONAL REGULATORY PROTEIN DCTD"/>
    <property type="match status" value="1"/>
</dbReference>
<feature type="modified residue" description="4-aspartylphosphate" evidence="5">
    <location>
        <position position="78"/>
    </location>
</feature>
<dbReference type="PANTHER" id="PTHR32071">
    <property type="entry name" value="TRANSCRIPTIONAL REGULATORY PROTEIN"/>
    <property type="match status" value="1"/>
</dbReference>
<feature type="domain" description="Response regulatory" evidence="9">
    <location>
        <begin position="29"/>
        <end position="147"/>
    </location>
</feature>
<dbReference type="SMART" id="SM00448">
    <property type="entry name" value="REC"/>
    <property type="match status" value="1"/>
</dbReference>
<keyword evidence="11" id="KW-1185">Reference proteome</keyword>
<dbReference type="GO" id="GO:0043565">
    <property type="term" value="F:sequence-specific DNA binding"/>
    <property type="evidence" value="ECO:0007669"/>
    <property type="project" value="InterPro"/>
</dbReference>
<keyword evidence="1" id="KW-0547">Nucleotide-binding</keyword>
<keyword evidence="5" id="KW-0597">Phosphoprotein</keyword>
<dbReference type="SUPFAM" id="SSF46689">
    <property type="entry name" value="Homeodomain-like"/>
    <property type="match status" value="1"/>
</dbReference>
<feature type="coiled-coil region" evidence="6">
    <location>
        <begin position="148"/>
        <end position="182"/>
    </location>
</feature>
<dbReference type="GO" id="GO:0000160">
    <property type="term" value="P:phosphorelay signal transduction system"/>
    <property type="evidence" value="ECO:0007669"/>
    <property type="project" value="InterPro"/>
</dbReference>
<dbReference type="GO" id="GO:0005524">
    <property type="term" value="F:ATP binding"/>
    <property type="evidence" value="ECO:0007669"/>
    <property type="project" value="UniProtKB-KW"/>
</dbReference>
<dbReference type="Gene3D" id="1.10.8.60">
    <property type="match status" value="1"/>
</dbReference>
<evidence type="ECO:0000256" key="2">
    <source>
        <dbReference type="ARBA" id="ARBA00022840"/>
    </source>
</evidence>
<dbReference type="Pfam" id="PF00158">
    <property type="entry name" value="Sigma54_activat"/>
    <property type="match status" value="1"/>
</dbReference>
<dbReference type="Pfam" id="PF25601">
    <property type="entry name" value="AAA_lid_14"/>
    <property type="match status" value="1"/>
</dbReference>
<dbReference type="InterPro" id="IPR001789">
    <property type="entry name" value="Sig_transdc_resp-reg_receiver"/>
</dbReference>
<evidence type="ECO:0000256" key="7">
    <source>
        <dbReference type="SAM" id="MobiDB-lite"/>
    </source>
</evidence>
<feature type="region of interest" description="Disordered" evidence="7">
    <location>
        <begin position="592"/>
        <end position="617"/>
    </location>
</feature>
<dbReference type="PROSITE" id="PS50045">
    <property type="entry name" value="SIGMA54_INTERACT_4"/>
    <property type="match status" value="1"/>
</dbReference>
<accession>A0A518D495</accession>
<evidence type="ECO:0000259" key="8">
    <source>
        <dbReference type="PROSITE" id="PS50045"/>
    </source>
</evidence>
<gene>
    <name evidence="10" type="primary">nifA</name>
    <name evidence="10" type="ORF">Pla163_34350</name>
</gene>
<protein>
    <submittedName>
        <fullName evidence="10">Nif-specific regulatory protein</fullName>
    </submittedName>
</protein>
<name>A0A518D495_9BACT</name>
<keyword evidence="6" id="KW-0175">Coiled coil</keyword>
<dbReference type="GO" id="GO:0006355">
    <property type="term" value="P:regulation of DNA-templated transcription"/>
    <property type="evidence" value="ECO:0007669"/>
    <property type="project" value="InterPro"/>
</dbReference>
<dbReference type="InterPro" id="IPR011006">
    <property type="entry name" value="CheY-like_superfamily"/>
</dbReference>
<dbReference type="Gene3D" id="1.10.10.60">
    <property type="entry name" value="Homeodomain-like"/>
    <property type="match status" value="1"/>
</dbReference>
<dbReference type="PROSITE" id="PS50110">
    <property type="entry name" value="RESPONSE_REGULATORY"/>
    <property type="match status" value="1"/>
</dbReference>
<feature type="region of interest" description="Disordered" evidence="7">
    <location>
        <begin position="1"/>
        <end position="21"/>
    </location>
</feature>
<feature type="compositionally biased region" description="Low complexity" evidence="7">
    <location>
        <begin position="1"/>
        <end position="20"/>
    </location>
</feature>
<evidence type="ECO:0000256" key="1">
    <source>
        <dbReference type="ARBA" id="ARBA00022741"/>
    </source>
</evidence>
<dbReference type="CDD" id="cd00009">
    <property type="entry name" value="AAA"/>
    <property type="match status" value="1"/>
</dbReference>
<dbReference type="OrthoDB" id="9763484at2"/>
<keyword evidence="4" id="KW-0804">Transcription</keyword>
<feature type="domain" description="Sigma-54 factor interaction" evidence="8">
    <location>
        <begin position="336"/>
        <end position="562"/>
    </location>
</feature>
<evidence type="ECO:0000313" key="10">
    <source>
        <dbReference type="EMBL" id="QDU86284.1"/>
    </source>
</evidence>
<dbReference type="InterPro" id="IPR058031">
    <property type="entry name" value="AAA_lid_NorR"/>
</dbReference>
<reference evidence="10 11" key="1">
    <citation type="submission" date="2019-02" db="EMBL/GenBank/DDBJ databases">
        <title>Deep-cultivation of Planctomycetes and their phenomic and genomic characterization uncovers novel biology.</title>
        <authorList>
            <person name="Wiegand S."/>
            <person name="Jogler M."/>
            <person name="Boedeker C."/>
            <person name="Pinto D."/>
            <person name="Vollmers J."/>
            <person name="Rivas-Marin E."/>
            <person name="Kohn T."/>
            <person name="Peeters S.H."/>
            <person name="Heuer A."/>
            <person name="Rast P."/>
            <person name="Oberbeckmann S."/>
            <person name="Bunk B."/>
            <person name="Jeske O."/>
            <person name="Meyerdierks A."/>
            <person name="Storesund J.E."/>
            <person name="Kallscheuer N."/>
            <person name="Luecker S."/>
            <person name="Lage O.M."/>
            <person name="Pohl T."/>
            <person name="Merkel B.J."/>
            <person name="Hornburger P."/>
            <person name="Mueller R.-W."/>
            <person name="Bruemmer F."/>
            <person name="Labrenz M."/>
            <person name="Spormann A.M."/>
            <person name="Op den Camp H."/>
            <person name="Overmann J."/>
            <person name="Amann R."/>
            <person name="Jetten M.S.M."/>
            <person name="Mascher T."/>
            <person name="Medema M.H."/>
            <person name="Devos D.P."/>
            <person name="Kaster A.-K."/>
            <person name="Ovreas L."/>
            <person name="Rohde M."/>
            <person name="Galperin M.Y."/>
            <person name="Jogler C."/>
        </authorList>
    </citation>
    <scope>NUCLEOTIDE SEQUENCE [LARGE SCALE GENOMIC DNA]</scope>
    <source>
        <strain evidence="10 11">Pla163</strain>
    </source>
</reference>
<dbReference type="AlphaFoldDB" id="A0A518D495"/>
<evidence type="ECO:0000259" key="9">
    <source>
        <dbReference type="PROSITE" id="PS50110"/>
    </source>
</evidence>
<proteinExistence type="predicted"/>
<dbReference type="SUPFAM" id="SSF52172">
    <property type="entry name" value="CheY-like"/>
    <property type="match status" value="1"/>
</dbReference>
<dbReference type="Gene3D" id="3.40.50.2300">
    <property type="match status" value="1"/>
</dbReference>
<evidence type="ECO:0000313" key="11">
    <source>
        <dbReference type="Proteomes" id="UP000319342"/>
    </source>
</evidence>
<dbReference type="SUPFAM" id="SSF52540">
    <property type="entry name" value="P-loop containing nucleoside triphosphate hydrolases"/>
    <property type="match status" value="1"/>
</dbReference>
<keyword evidence="3" id="KW-0805">Transcription regulation</keyword>
<organism evidence="10 11">
    <name type="scientific">Rohdeia mirabilis</name>
    <dbReference type="NCBI Taxonomy" id="2528008"/>
    <lineage>
        <taxon>Bacteria</taxon>
        <taxon>Pseudomonadati</taxon>
        <taxon>Planctomycetota</taxon>
        <taxon>Planctomycetia</taxon>
        <taxon>Planctomycetia incertae sedis</taxon>
        <taxon>Rohdeia</taxon>
    </lineage>
</organism>
<dbReference type="Pfam" id="PF02954">
    <property type="entry name" value="HTH_8"/>
    <property type="match status" value="1"/>
</dbReference>
<dbReference type="InterPro" id="IPR027417">
    <property type="entry name" value="P-loop_NTPase"/>
</dbReference>
<dbReference type="InterPro" id="IPR002078">
    <property type="entry name" value="Sigma_54_int"/>
</dbReference>
<evidence type="ECO:0000256" key="5">
    <source>
        <dbReference type="PROSITE-ProRule" id="PRU00169"/>
    </source>
</evidence>
<dbReference type="Pfam" id="PF00072">
    <property type="entry name" value="Response_reg"/>
    <property type="match status" value="1"/>
</dbReference>
<dbReference type="Gene3D" id="3.40.50.300">
    <property type="entry name" value="P-loop containing nucleotide triphosphate hydrolases"/>
    <property type="match status" value="1"/>
</dbReference>
<evidence type="ECO:0000256" key="4">
    <source>
        <dbReference type="ARBA" id="ARBA00023163"/>
    </source>
</evidence>
<dbReference type="InterPro" id="IPR009057">
    <property type="entry name" value="Homeodomain-like_sf"/>
</dbReference>
<dbReference type="Proteomes" id="UP000319342">
    <property type="component" value="Chromosome"/>
</dbReference>